<dbReference type="GO" id="GO:0005634">
    <property type="term" value="C:nucleus"/>
    <property type="evidence" value="ECO:0007669"/>
    <property type="project" value="TreeGrafter"/>
</dbReference>
<feature type="site" description="Important for catalytic activity" evidence="14">
    <location>
        <position position="65"/>
    </location>
</feature>
<keyword evidence="5" id="KW-0808">Transferase</keyword>
<sequence>MAPSAVQVGSNDVAHLPLKLDGKANGAATKHVENIQMEAQDKTQYVLKSYRCLIADLCQQFNMGHPGSAMGMAAIGVALWKYVMKYSPKNADFFNRDRFVLSNGHACLFQYCFLHLTGFKNMTFEQLTSYHSERWDSYCPGHPEIEHEGIEVTTGPLGQGIANAVGLAMATKHLGAVYNKPGYDMVNNMTWVTIGDACLQEGVGLEAIQMAGHWRLNNLCVIYDNNQITCDGSVDICNSAEDIDTKMRASGYNVLNVEEGNWNVEAIVKALITARATEDKPTFINIKTTIGFGSAKANDAGSHGAPFGKDEVANIKKNFGMDPNKHFEVPQDVYDYFREAVPRGQQLEKDWNALFAKYSSEYPDLAKDLQKQMKGELLDDWQKYIPTKDSLPTAPTPSRKSAGLCCNPLAENIRNFMVGTADLTPSVNMAWKNKIDFQHPDLRTASGPNGDYTGRYIHWGIREHAMASVSNGMAAFQKGCILPVTSSFFMFYSYCAAGVRMGALQSLQVIHIATHDSIGTGEDGPTHQPIELAALYRAMPNFLYIRPCDSEEACGAFMAAVAAKNTPSMISVARQNTVQYPQYSSREGVQKGAYVFMEEADADVTLIGVGAEMVFAVDAAKVLKEKHGVKARVVSFPCQRLFEQQPVEYKREVLQYRSKAPRVVIEAYSVNGWERYADAGYSMHSFGHSLPREYVYGRFDFDADKISDRVKTVVDDVRKEGVESLRGEFRDLNTSYPKDVFHSAFGESHTRDAINLPDRGEREQQPRARNAKHKNLQLRTRRQQSERNRVLPTPTIDVDTTQQSPTRTADGAQEEVQSLRVRESVGPVSEEDIQRLVVDSFTGPEKIRLGEVAGPGFLLPGLGHDAGGVAVDGDEFDDVVQSRQDHGVDLQTELGREGEEGAGLADVETWEWGFVWLGSSFPL</sequence>
<comment type="subunit">
    <text evidence="3">Homodimer.</text>
</comment>
<evidence type="ECO:0000313" key="18">
    <source>
        <dbReference type="Proteomes" id="UP000280598"/>
    </source>
</evidence>
<feature type="binding site" evidence="13">
    <location>
        <position position="226"/>
    </location>
    <ligand>
        <name>Mg(2+)</name>
        <dbReference type="ChEBI" id="CHEBI:18420"/>
    </ligand>
</feature>
<dbReference type="InterPro" id="IPR005474">
    <property type="entry name" value="Transketolase_N"/>
</dbReference>
<evidence type="ECO:0000256" key="3">
    <source>
        <dbReference type="ARBA" id="ARBA00011738"/>
    </source>
</evidence>
<dbReference type="InterPro" id="IPR020826">
    <property type="entry name" value="Transketolase_BS"/>
</dbReference>
<evidence type="ECO:0000256" key="6">
    <source>
        <dbReference type="ARBA" id="ARBA00022723"/>
    </source>
</evidence>
<evidence type="ECO:0000256" key="14">
    <source>
        <dbReference type="PIRSR" id="PIRSR605478-5"/>
    </source>
</evidence>
<keyword evidence="6 13" id="KW-0479">Metal-binding</keyword>
<feature type="binding site" evidence="12">
    <location>
        <position position="303"/>
    </location>
    <ligand>
        <name>thiamine diphosphate</name>
        <dbReference type="ChEBI" id="CHEBI:58937"/>
    </ligand>
</feature>
<dbReference type="EMBL" id="QWIS01000173">
    <property type="protein sequence ID" value="RMZ03048.1"/>
    <property type="molecule type" value="Genomic_DNA"/>
</dbReference>
<evidence type="ECO:0000256" key="10">
    <source>
        <dbReference type="PIRSR" id="PIRSR605478-1"/>
    </source>
</evidence>
<dbReference type="Pfam" id="PF02779">
    <property type="entry name" value="Transket_pyr"/>
    <property type="match status" value="1"/>
</dbReference>
<comment type="similarity">
    <text evidence="2">Belongs to the transketolase family.</text>
</comment>
<evidence type="ECO:0000256" key="11">
    <source>
        <dbReference type="PIRSR" id="PIRSR605478-2"/>
    </source>
</evidence>
<comment type="catalytic activity">
    <reaction evidence="9">
        <text>D-sedoheptulose 7-phosphate + D-glyceraldehyde 3-phosphate = aldehydo-D-ribose 5-phosphate + D-xylulose 5-phosphate</text>
        <dbReference type="Rhea" id="RHEA:10508"/>
        <dbReference type="ChEBI" id="CHEBI:57483"/>
        <dbReference type="ChEBI" id="CHEBI:57737"/>
        <dbReference type="ChEBI" id="CHEBI:58273"/>
        <dbReference type="ChEBI" id="CHEBI:59776"/>
        <dbReference type="EC" id="2.2.1.1"/>
    </reaction>
</comment>
<evidence type="ECO:0000256" key="15">
    <source>
        <dbReference type="SAM" id="MobiDB-lite"/>
    </source>
</evidence>
<feature type="binding site" evidence="11">
    <location>
        <position position="574"/>
    </location>
    <ligand>
        <name>substrate</name>
    </ligand>
</feature>
<evidence type="ECO:0000256" key="8">
    <source>
        <dbReference type="ARBA" id="ARBA00023052"/>
    </source>
</evidence>
<dbReference type="InterPro" id="IPR029061">
    <property type="entry name" value="THDP-binding"/>
</dbReference>
<comment type="caution">
    <text evidence="17">The sequence shown here is derived from an EMBL/GenBank/DDBJ whole genome shotgun (WGS) entry which is preliminary data.</text>
</comment>
<reference evidence="17 18" key="1">
    <citation type="journal article" date="2018" name="BMC Genomics">
        <title>Genomic evidence for intraspecific hybridization in a clonal and extremely halotolerant yeast.</title>
        <authorList>
            <person name="Gostincar C."/>
            <person name="Stajich J.E."/>
            <person name="Zupancic J."/>
            <person name="Zalar P."/>
            <person name="Gunde-Cimerman N."/>
        </authorList>
    </citation>
    <scope>NUCLEOTIDE SEQUENCE [LARGE SCALE GENOMIC DNA]</scope>
    <source>
        <strain evidence="17 18">EXF-562</strain>
    </source>
</reference>
<feature type="site" description="Important for catalytic activity" evidence="14">
    <location>
        <position position="303"/>
    </location>
</feature>
<comment type="cofactor">
    <cofactor evidence="1">
        <name>Co(2+)</name>
        <dbReference type="ChEBI" id="CHEBI:48828"/>
    </cofactor>
</comment>
<feature type="compositionally biased region" description="Basic and acidic residues" evidence="15">
    <location>
        <begin position="751"/>
        <end position="766"/>
    </location>
</feature>
<feature type="compositionally biased region" description="Polar residues" evidence="15">
    <location>
        <begin position="798"/>
        <end position="807"/>
    </location>
</feature>
<feature type="binding site" evidence="11">
    <location>
        <position position="399"/>
    </location>
    <ligand>
        <name>substrate</name>
    </ligand>
</feature>
<feature type="binding site" evidence="13">
    <location>
        <position position="196"/>
    </location>
    <ligand>
        <name>Mg(2+)</name>
        <dbReference type="ChEBI" id="CHEBI:18420"/>
    </ligand>
</feature>
<dbReference type="CDD" id="cd07033">
    <property type="entry name" value="TPP_PYR_DXS_TK_like"/>
    <property type="match status" value="1"/>
</dbReference>
<name>A0A3M7GQC8_HORWE</name>
<evidence type="ECO:0000256" key="7">
    <source>
        <dbReference type="ARBA" id="ARBA00022842"/>
    </source>
</evidence>
<evidence type="ECO:0000256" key="2">
    <source>
        <dbReference type="ARBA" id="ARBA00007131"/>
    </source>
</evidence>
<feature type="binding site" evidence="11">
    <location>
        <position position="527"/>
    </location>
    <ligand>
        <name>substrate</name>
    </ligand>
</feature>
<feature type="binding site" evidence="11">
    <location>
        <position position="515"/>
    </location>
    <ligand>
        <name>substrate</name>
    </ligand>
</feature>
<feature type="binding site" evidence="11">
    <location>
        <position position="303"/>
    </location>
    <ligand>
        <name>substrate</name>
    </ligand>
</feature>
<comment type="cofactor">
    <cofactor evidence="12">
        <name>thiamine diphosphate</name>
        <dbReference type="ChEBI" id="CHEBI:58937"/>
    </cofactor>
    <text evidence="12">Binds 1 thiamine pyrophosphate per subunit. During the reaction, the substrate forms a covalent intermediate with the cofactor.</text>
</comment>
<feature type="region of interest" description="Disordered" evidence="15">
    <location>
        <begin position="751"/>
        <end position="816"/>
    </location>
</feature>
<feature type="binding site" evidence="12">
    <location>
        <position position="105"/>
    </location>
    <ligand>
        <name>thiamine diphosphate</name>
        <dbReference type="ChEBI" id="CHEBI:58937"/>
    </ligand>
</feature>
<feature type="binding site" evidence="12">
    <location>
        <begin position="155"/>
        <end position="157"/>
    </location>
    <ligand>
        <name>thiamine diphosphate</name>
        <dbReference type="ChEBI" id="CHEBI:58937"/>
    </ligand>
</feature>
<keyword evidence="8 12" id="KW-0786">Thiamine pyrophosphate</keyword>
<dbReference type="NCBIfam" id="TIGR00232">
    <property type="entry name" value="tktlase_bact"/>
    <property type="match status" value="1"/>
</dbReference>
<evidence type="ECO:0000256" key="13">
    <source>
        <dbReference type="PIRSR" id="PIRSR605478-4"/>
    </source>
</evidence>
<feature type="binding site" evidence="12">
    <location>
        <position position="491"/>
    </location>
    <ligand>
        <name>thiamine diphosphate</name>
        <dbReference type="ChEBI" id="CHEBI:58937"/>
    </ligand>
</feature>
<dbReference type="InterPro" id="IPR005475">
    <property type="entry name" value="Transketolase-like_Pyr-bd"/>
</dbReference>
<dbReference type="SMART" id="SM00861">
    <property type="entry name" value="Transket_pyr"/>
    <property type="match status" value="1"/>
</dbReference>
<dbReference type="InterPro" id="IPR009014">
    <property type="entry name" value="Transketo_C/PFOR_II"/>
</dbReference>
<dbReference type="Gene3D" id="3.40.50.920">
    <property type="match status" value="1"/>
</dbReference>
<feature type="binding site" evidence="11">
    <location>
        <position position="426"/>
    </location>
    <ligand>
        <name>substrate</name>
    </ligand>
</feature>
<dbReference type="FunFam" id="3.40.50.970:FF:000004">
    <property type="entry name" value="Transketolase"/>
    <property type="match status" value="1"/>
</dbReference>
<dbReference type="SUPFAM" id="SSF52922">
    <property type="entry name" value="TK C-terminal domain-like"/>
    <property type="match status" value="1"/>
</dbReference>
<comment type="cofactor">
    <cofactor evidence="13">
        <name>Mg(2+)</name>
        <dbReference type="ChEBI" id="CHEBI:18420"/>
    </cofactor>
    <text evidence="13">Binds 1 Mg(2+) ion per subunit. Can also utilize other divalent metal cations, such as Ca(2+), Mn(2+) and Co(2+).</text>
</comment>
<dbReference type="GO" id="GO:0005829">
    <property type="term" value="C:cytosol"/>
    <property type="evidence" value="ECO:0007669"/>
    <property type="project" value="TreeGrafter"/>
</dbReference>
<feature type="binding site" evidence="12">
    <location>
        <position position="226"/>
    </location>
    <ligand>
        <name>thiamine diphosphate</name>
        <dbReference type="ChEBI" id="CHEBI:58937"/>
    </ligand>
</feature>
<evidence type="ECO:0000313" key="17">
    <source>
        <dbReference type="EMBL" id="RMZ03048.1"/>
    </source>
</evidence>
<dbReference type="FunFam" id="3.40.50.970:FF:000003">
    <property type="entry name" value="Transketolase"/>
    <property type="match status" value="1"/>
</dbReference>
<dbReference type="InterPro" id="IPR055152">
    <property type="entry name" value="Transketolase-like_C_2"/>
</dbReference>
<dbReference type="AlphaFoldDB" id="A0A3M7GQC8"/>
<organism evidence="17 18">
    <name type="scientific">Hortaea werneckii</name>
    <name type="common">Black yeast</name>
    <name type="synonym">Cladosporium werneckii</name>
    <dbReference type="NCBI Taxonomy" id="91943"/>
    <lineage>
        <taxon>Eukaryota</taxon>
        <taxon>Fungi</taxon>
        <taxon>Dikarya</taxon>
        <taxon>Ascomycota</taxon>
        <taxon>Pezizomycotina</taxon>
        <taxon>Dothideomycetes</taxon>
        <taxon>Dothideomycetidae</taxon>
        <taxon>Mycosphaerellales</taxon>
        <taxon>Teratosphaeriaceae</taxon>
        <taxon>Hortaea</taxon>
    </lineage>
</organism>
<dbReference type="SUPFAM" id="SSF52518">
    <property type="entry name" value="Thiamin diphosphate-binding fold (THDP-binding)"/>
    <property type="match status" value="2"/>
</dbReference>
<dbReference type="Pfam" id="PF00456">
    <property type="entry name" value="Transketolase_N"/>
    <property type="match status" value="1"/>
</dbReference>
<evidence type="ECO:0000256" key="4">
    <source>
        <dbReference type="ARBA" id="ARBA00013152"/>
    </source>
</evidence>
<feature type="domain" description="Transketolase-like pyrimidine-binding" evidence="16">
    <location>
        <begin position="396"/>
        <end position="579"/>
    </location>
</feature>
<dbReference type="InterPro" id="IPR033247">
    <property type="entry name" value="Transketolase_fam"/>
</dbReference>
<protein>
    <recommendedName>
        <fullName evidence="4">transketolase</fullName>
        <ecNumber evidence="4">2.2.1.1</ecNumber>
    </recommendedName>
</protein>
<evidence type="ECO:0000256" key="12">
    <source>
        <dbReference type="PIRSR" id="PIRSR605478-3"/>
    </source>
</evidence>
<dbReference type="InterPro" id="IPR005478">
    <property type="entry name" value="Transketolase_bac-like"/>
</dbReference>
<dbReference type="Proteomes" id="UP000280598">
    <property type="component" value="Unassembled WGS sequence"/>
</dbReference>
<accession>A0A3M7GQC8</accession>
<keyword evidence="7 13" id="KW-0460">Magnesium</keyword>
<dbReference type="GO" id="GO:0004802">
    <property type="term" value="F:transketolase activity"/>
    <property type="evidence" value="ECO:0007669"/>
    <property type="project" value="UniProtKB-EC"/>
</dbReference>
<dbReference type="PANTHER" id="PTHR43522">
    <property type="entry name" value="TRANSKETOLASE"/>
    <property type="match status" value="1"/>
</dbReference>
<dbReference type="PANTHER" id="PTHR43522:SF6">
    <property type="entry name" value="TRANSKETOLASE-LIKE PYRIMIDINE-BINDING DOMAIN-CONTAINING PROTEIN-RELATED"/>
    <property type="match status" value="1"/>
</dbReference>
<dbReference type="GO" id="GO:0046872">
    <property type="term" value="F:metal ion binding"/>
    <property type="evidence" value="ECO:0007669"/>
    <property type="project" value="UniProtKB-KW"/>
</dbReference>
<dbReference type="CDD" id="cd02012">
    <property type="entry name" value="TPP_TK"/>
    <property type="match status" value="1"/>
</dbReference>
<gene>
    <name evidence="17" type="ORF">D0860_06974</name>
</gene>
<dbReference type="GO" id="GO:0006098">
    <property type="term" value="P:pentose-phosphate shunt"/>
    <property type="evidence" value="ECO:0007669"/>
    <property type="project" value="TreeGrafter"/>
</dbReference>
<dbReference type="EC" id="2.2.1.1" evidence="4"/>
<feature type="compositionally biased region" description="Basic residues" evidence="15">
    <location>
        <begin position="769"/>
        <end position="782"/>
    </location>
</feature>
<dbReference type="Pfam" id="PF22613">
    <property type="entry name" value="Transketolase_C_1"/>
    <property type="match status" value="1"/>
</dbReference>
<feature type="active site" description="Proton donor" evidence="10">
    <location>
        <position position="463"/>
    </location>
</feature>
<feature type="binding site" evidence="13">
    <location>
        <position position="228"/>
    </location>
    <ligand>
        <name>Mg(2+)</name>
        <dbReference type="ChEBI" id="CHEBI:18420"/>
    </ligand>
</feature>
<dbReference type="VEuPathDB" id="FungiDB:BTJ68_09606"/>
<dbReference type="Gene3D" id="3.40.50.970">
    <property type="match status" value="2"/>
</dbReference>
<feature type="binding site" evidence="11">
    <location>
        <position position="523"/>
    </location>
    <ligand>
        <name>substrate</name>
    </ligand>
</feature>
<evidence type="ECO:0000256" key="5">
    <source>
        <dbReference type="ARBA" id="ARBA00022679"/>
    </source>
</evidence>
<dbReference type="FunFam" id="3.40.50.920:FF:000012">
    <property type="entry name" value="Transketolase, variant 1"/>
    <property type="match status" value="1"/>
</dbReference>
<evidence type="ECO:0000256" key="1">
    <source>
        <dbReference type="ARBA" id="ARBA00001941"/>
    </source>
</evidence>
<evidence type="ECO:0000259" key="16">
    <source>
        <dbReference type="SMART" id="SM00861"/>
    </source>
</evidence>
<feature type="binding site" evidence="11">
    <location>
        <position position="65"/>
    </location>
    <ligand>
        <name>substrate</name>
    </ligand>
</feature>
<dbReference type="PROSITE" id="PS00802">
    <property type="entry name" value="TRANSKETOLASE_2"/>
    <property type="match status" value="1"/>
</dbReference>
<proteinExistence type="inferred from homology"/>
<evidence type="ECO:0000256" key="9">
    <source>
        <dbReference type="ARBA" id="ARBA00049473"/>
    </source>
</evidence>